<feature type="compositionally biased region" description="Basic and acidic residues" evidence="1">
    <location>
        <begin position="179"/>
        <end position="197"/>
    </location>
</feature>
<proteinExistence type="predicted"/>
<sequence>MLRNKRNLKIDETELNKAARATFRGQTHTERSPSRGISPSRTGLASEDVLPYVSYNGIKAQLKADRRPKKLKKSIQDANPILKQYKLFINDSKKRTLLIQYPNREVGAEYRGANGQKPLELRMKPKTGVAEIDIPMEIHVNYDKEKGIEYGEAMRDSRVLQQGGSYGLSGGLCVGSKSSAKDARRAPMPEGPSKEKLLDNFEDANNKGHVMNKITLGGRVVPFQDGDPIYMYATFKGDICSFTKIDAMVQLRPQFDHVDALRDREKSNPRADHGAEETAADEPEEREARAVNMAVKSAENLEELDLYGGMSTTNKLLKDIRDEPWQRLQWIDQDEPESYQVYDENFVYQDPDNAPQLVSEMTNEQYLDAISCPRIDPIKQGAKILGGDDAYSTTETQGNDGEKSEVDLGETTDEDEAAHSGDEETAADDDEEWEYWPAGAVRPDRIDVQIRMEGACRRLVALGNNDASIARSEAKIRQGFASNPTRRAQCSFLWKDDPHHIYYKFRLAQNRAGKGIPESKDREHMV</sequence>
<evidence type="ECO:0000256" key="1">
    <source>
        <dbReference type="SAM" id="MobiDB-lite"/>
    </source>
</evidence>
<dbReference type="EMBL" id="JASNWA010000006">
    <property type="protein sequence ID" value="KAK3174354.1"/>
    <property type="molecule type" value="Genomic_DNA"/>
</dbReference>
<name>A0AAD9ZAC4_9LECA</name>
<feature type="region of interest" description="Disordered" evidence="1">
    <location>
        <begin position="263"/>
        <end position="286"/>
    </location>
</feature>
<evidence type="ECO:0000313" key="3">
    <source>
        <dbReference type="Proteomes" id="UP001276659"/>
    </source>
</evidence>
<dbReference type="Pfam" id="PF04801">
    <property type="entry name" value="RPC5"/>
    <property type="match status" value="1"/>
</dbReference>
<gene>
    <name evidence="2" type="ORF">OEA41_001598</name>
</gene>
<organism evidence="2 3">
    <name type="scientific">Lepraria neglecta</name>
    <dbReference type="NCBI Taxonomy" id="209136"/>
    <lineage>
        <taxon>Eukaryota</taxon>
        <taxon>Fungi</taxon>
        <taxon>Dikarya</taxon>
        <taxon>Ascomycota</taxon>
        <taxon>Pezizomycotina</taxon>
        <taxon>Lecanoromycetes</taxon>
        <taxon>OSLEUM clade</taxon>
        <taxon>Lecanoromycetidae</taxon>
        <taxon>Lecanorales</taxon>
        <taxon>Lecanorineae</taxon>
        <taxon>Stereocaulaceae</taxon>
        <taxon>Lepraria</taxon>
    </lineage>
</organism>
<feature type="region of interest" description="Disordered" evidence="1">
    <location>
        <begin position="384"/>
        <end position="432"/>
    </location>
</feature>
<dbReference type="GO" id="GO:0042797">
    <property type="term" value="P:tRNA transcription by RNA polymerase III"/>
    <property type="evidence" value="ECO:0007669"/>
    <property type="project" value="TreeGrafter"/>
</dbReference>
<accession>A0AAD9ZAC4</accession>
<dbReference type="PANTHER" id="PTHR12069:SF0">
    <property type="entry name" value="DNA-DIRECTED RNA POLYMERASE III SUBUNIT RPC5"/>
    <property type="match status" value="1"/>
</dbReference>
<dbReference type="GO" id="GO:0005666">
    <property type="term" value="C:RNA polymerase III complex"/>
    <property type="evidence" value="ECO:0007669"/>
    <property type="project" value="TreeGrafter"/>
</dbReference>
<feature type="compositionally biased region" description="Acidic residues" evidence="1">
    <location>
        <begin position="423"/>
        <end position="432"/>
    </location>
</feature>
<feature type="region of interest" description="Disordered" evidence="1">
    <location>
        <begin position="19"/>
        <end position="43"/>
    </location>
</feature>
<protein>
    <submittedName>
        <fullName evidence="2">Uncharacterized protein</fullName>
    </submittedName>
</protein>
<feature type="compositionally biased region" description="Acidic residues" evidence="1">
    <location>
        <begin position="407"/>
        <end position="416"/>
    </location>
</feature>
<feature type="compositionally biased region" description="Basic and acidic residues" evidence="1">
    <location>
        <begin position="263"/>
        <end position="276"/>
    </location>
</feature>
<comment type="caution">
    <text evidence="2">The sequence shown here is derived from an EMBL/GenBank/DDBJ whole genome shotgun (WGS) entry which is preliminary data.</text>
</comment>
<dbReference type="AlphaFoldDB" id="A0AAD9ZAC4"/>
<reference evidence="2" key="1">
    <citation type="submission" date="2022-11" db="EMBL/GenBank/DDBJ databases">
        <title>Chromosomal genome sequence assembly and mating type (MAT) locus characterization of the leprose asexual lichenized fungus Lepraria neglecta (Nyl.) Erichsen.</title>
        <authorList>
            <person name="Allen J.L."/>
            <person name="Pfeffer B."/>
        </authorList>
    </citation>
    <scope>NUCLEOTIDE SEQUENCE</scope>
    <source>
        <strain evidence="2">Allen 5258</strain>
    </source>
</reference>
<dbReference type="PANTHER" id="PTHR12069">
    <property type="entry name" value="DNA-DIRECTED RNA POLYMERASES III 80 KDA POLYPEPTIDE RNA POLYMERASE III SUBUNIT 5"/>
    <property type="match status" value="1"/>
</dbReference>
<feature type="region of interest" description="Disordered" evidence="1">
    <location>
        <begin position="178"/>
        <end position="197"/>
    </location>
</feature>
<dbReference type="InterPro" id="IPR006886">
    <property type="entry name" value="RNA_pol_III_Rpc5"/>
</dbReference>
<evidence type="ECO:0000313" key="2">
    <source>
        <dbReference type="EMBL" id="KAK3174354.1"/>
    </source>
</evidence>
<dbReference type="Proteomes" id="UP001276659">
    <property type="component" value="Unassembled WGS sequence"/>
</dbReference>
<keyword evidence="3" id="KW-1185">Reference proteome</keyword>